<organism evidence="6">
    <name type="scientific">Streptomyces tendae</name>
    <dbReference type="NCBI Taxonomy" id="1932"/>
    <lineage>
        <taxon>Bacteria</taxon>
        <taxon>Bacillati</taxon>
        <taxon>Actinomycetota</taxon>
        <taxon>Actinomycetes</taxon>
        <taxon>Kitasatosporales</taxon>
        <taxon>Streptomycetaceae</taxon>
        <taxon>Streptomyces</taxon>
    </lineage>
</organism>
<dbReference type="PANTHER" id="PTHR30483">
    <property type="entry name" value="LEUCINE-SPECIFIC-BINDING PROTEIN"/>
    <property type="match status" value="1"/>
</dbReference>
<reference evidence="6" key="1">
    <citation type="journal article" date="2020" name="Microorganisms">
        <title>Isolation, Genomic and Metabolomic Characterization of Streptomyces tendae VITAKN with Quorum Sensing Inhibitory Activity from Southern India.</title>
        <authorList>
            <person name="Ishaque N.M."/>
            <person name="Burgsdorf I."/>
            <person name="Limlingan Malit J.J."/>
            <person name="Saha S."/>
            <person name="Teta R."/>
            <person name="Ewe D."/>
            <person name="Kannabiran K."/>
            <person name="Hrouzek P."/>
            <person name="Steindler L."/>
            <person name="Costantino V."/>
            <person name="Saurav K."/>
        </authorList>
    </citation>
    <scope>NUCLEOTIDE SEQUENCE</scope>
    <source>
        <strain evidence="6">VITAKN</strain>
    </source>
</reference>
<keyword evidence="2" id="KW-0732">Signal</keyword>
<dbReference type="SUPFAM" id="SSF53822">
    <property type="entry name" value="Periplasmic binding protein-like I"/>
    <property type="match status" value="1"/>
</dbReference>
<gene>
    <name evidence="5" type="ORF">ACH3YB_35320</name>
    <name evidence="6" type="ORF">GUR47_25020</name>
</gene>
<accession>A0A6B3QPK1</accession>
<feature type="region of interest" description="Disordered" evidence="3">
    <location>
        <begin position="1"/>
        <end position="21"/>
    </location>
</feature>
<evidence type="ECO:0000313" key="7">
    <source>
        <dbReference type="Proteomes" id="UP001610810"/>
    </source>
</evidence>
<evidence type="ECO:0000259" key="4">
    <source>
        <dbReference type="Pfam" id="PF13458"/>
    </source>
</evidence>
<evidence type="ECO:0000256" key="2">
    <source>
        <dbReference type="ARBA" id="ARBA00022729"/>
    </source>
</evidence>
<name>A0A6B3QPK1_STRTE</name>
<evidence type="ECO:0000256" key="3">
    <source>
        <dbReference type="SAM" id="MobiDB-lite"/>
    </source>
</evidence>
<feature type="domain" description="Leucine-binding protein" evidence="4">
    <location>
        <begin position="27"/>
        <end position="381"/>
    </location>
</feature>
<evidence type="ECO:0000256" key="1">
    <source>
        <dbReference type="ARBA" id="ARBA00010062"/>
    </source>
</evidence>
<reference evidence="5 7" key="2">
    <citation type="submission" date="2024-10" db="EMBL/GenBank/DDBJ databases">
        <authorList>
            <person name="Wannawong T."/>
            <person name="Kuncharoen N."/>
            <person name="Mhuantong W."/>
        </authorList>
    </citation>
    <scope>NUCLEOTIDE SEQUENCE [LARGE SCALE GENOMIC DNA]</scope>
    <source>
        <strain evidence="5 7">CALK1-4</strain>
    </source>
</reference>
<dbReference type="RefSeq" id="WP_164459781.1">
    <property type="nucleotide sequence ID" value="NZ_JAAIFS010000005.1"/>
</dbReference>
<evidence type="ECO:0000313" key="5">
    <source>
        <dbReference type="EMBL" id="MFI0576901.1"/>
    </source>
</evidence>
<dbReference type="Pfam" id="PF13458">
    <property type="entry name" value="Peripla_BP_6"/>
    <property type="match status" value="1"/>
</dbReference>
<dbReference type="Gene3D" id="3.40.50.2300">
    <property type="match status" value="2"/>
</dbReference>
<dbReference type="InterPro" id="IPR051010">
    <property type="entry name" value="BCAA_transport"/>
</dbReference>
<keyword evidence="7" id="KW-1185">Reference proteome</keyword>
<evidence type="ECO:0000313" key="6">
    <source>
        <dbReference type="EMBL" id="NEV89892.1"/>
    </source>
</evidence>
<dbReference type="InterPro" id="IPR028081">
    <property type="entry name" value="Leu-bd"/>
</dbReference>
<dbReference type="AlphaFoldDB" id="A0A6B3QPK1"/>
<dbReference type="EMBL" id="JAAIFS010000005">
    <property type="protein sequence ID" value="NEV89892.1"/>
    <property type="molecule type" value="Genomic_DNA"/>
</dbReference>
<protein>
    <submittedName>
        <fullName evidence="6">ABC transporter substrate-binding protein</fullName>
    </submittedName>
</protein>
<dbReference type="InterPro" id="IPR028082">
    <property type="entry name" value="Peripla_BP_I"/>
</dbReference>
<comment type="similarity">
    <text evidence="1">Belongs to the leucine-binding protein family.</text>
</comment>
<dbReference type="EMBL" id="JBIQWK010000015">
    <property type="protein sequence ID" value="MFI0576901.1"/>
    <property type="molecule type" value="Genomic_DNA"/>
</dbReference>
<dbReference type="Proteomes" id="UP001610810">
    <property type="component" value="Unassembled WGS sequence"/>
</dbReference>
<comment type="caution">
    <text evidence="6">The sequence shown here is derived from an EMBL/GenBank/DDBJ whole genome shotgun (WGS) entry which is preliminary data.</text>
</comment>
<proteinExistence type="inferred from homology"/>
<dbReference type="PANTHER" id="PTHR30483:SF6">
    <property type="entry name" value="PERIPLASMIC BINDING PROTEIN OF ABC TRANSPORTER FOR NATURAL AMINO ACIDS"/>
    <property type="match status" value="1"/>
</dbReference>
<sequence>MGSAQTTHEERARSNIEQVNKQAGANPVRIGIVTPLNEPGDPTAGELVTRGAFLGAEYVREHGGTRGGRQIEFVLYDDQATAAQEGMARSSAAQMTKLALVDGVVAAMGQWHLRTTPWVVDVASRYNLPIFVENGHSLITAQKRRNVFRSYFSIADRVPVMLDFAASQGMRRIGLLAADTVFGAQMADTLVEYGTQRHGMEFLRFDFPQDDTVDFRHELRAIKDFKPDLFINGAVIKTNYMIVEQAAEVGLRPGIPMMVTFGFPLRSDDFWQLSGENGVGTMWPAMRYRPSWEGLTDIGRWFIDRYVERYGAFPPDTALTHFTDVTIIAAALDAARSDSREDLLDALETMEFPTWRGPLRFERGPAHWHHNAPELALLQYQKYQQSFDDSAIIYPPQTATAAYLPPSAA</sequence>